<accession>A0AA43ZCM9</accession>
<dbReference type="Proteomes" id="UP001155840">
    <property type="component" value="Unassembled WGS sequence"/>
</dbReference>
<reference evidence="1" key="1">
    <citation type="submission" date="2020-03" db="EMBL/GenBank/DDBJ databases">
        <title>Ferranicluibacter endophyticum gen. nov., sp. nov., a new genus isolated from Rubus ulmifolius Schott. stem.</title>
        <authorList>
            <person name="Roca-Couso R."/>
            <person name="Flores-Felix J.D."/>
            <person name="Igual J.M."/>
            <person name="Rivas R."/>
        </authorList>
    </citation>
    <scope>NUCLEOTIDE SEQUENCE</scope>
    <source>
        <strain evidence="1">CRRU44</strain>
    </source>
</reference>
<dbReference type="AlphaFoldDB" id="A0AA43ZCM9"/>
<sequence>MSITMKAFENEPVETSCAQAGAAAHFKQRCLKDGKRKTHHGIAVRMFYGRAPDRAGTKGSSPA</sequence>
<dbReference type="EMBL" id="JAANCM010000001">
    <property type="protein sequence ID" value="NHT74452.1"/>
    <property type="molecule type" value="Genomic_DNA"/>
</dbReference>
<gene>
    <name evidence="1" type="ORF">G8E10_01645</name>
</gene>
<proteinExistence type="predicted"/>
<organism evidence="1 2">
    <name type="scientific">Ferranicluibacter rubi</name>
    <dbReference type="NCBI Taxonomy" id="2715133"/>
    <lineage>
        <taxon>Bacteria</taxon>
        <taxon>Pseudomonadati</taxon>
        <taxon>Pseudomonadota</taxon>
        <taxon>Alphaproteobacteria</taxon>
        <taxon>Hyphomicrobiales</taxon>
        <taxon>Rhizobiaceae</taxon>
        <taxon>Ferranicluibacter</taxon>
    </lineage>
</organism>
<name>A0AA43ZCM9_9HYPH</name>
<comment type="caution">
    <text evidence="1">The sequence shown here is derived from an EMBL/GenBank/DDBJ whole genome shotgun (WGS) entry which is preliminary data.</text>
</comment>
<dbReference type="RefSeq" id="WP_167126238.1">
    <property type="nucleotide sequence ID" value="NZ_JAANCM010000001.1"/>
</dbReference>
<keyword evidence="2" id="KW-1185">Reference proteome</keyword>
<evidence type="ECO:0000313" key="2">
    <source>
        <dbReference type="Proteomes" id="UP001155840"/>
    </source>
</evidence>
<evidence type="ECO:0000313" key="1">
    <source>
        <dbReference type="EMBL" id="NHT74452.1"/>
    </source>
</evidence>
<protein>
    <submittedName>
        <fullName evidence="1">Uncharacterized protein</fullName>
    </submittedName>
</protein>